<dbReference type="RefSeq" id="WP_207399103.1">
    <property type="nucleotide sequence ID" value="NZ_JABRWO010000019.1"/>
</dbReference>
<keyword evidence="5" id="KW-1185">Reference proteome</keyword>
<dbReference type="SMART" id="SM00710">
    <property type="entry name" value="PbH1"/>
    <property type="match status" value="5"/>
</dbReference>
<reference evidence="4 5" key="1">
    <citation type="submission" date="2020-05" db="EMBL/GenBank/DDBJ databases">
        <title>Bremerella alba sp. nov., a novel planctomycete isolated from the surface of the macroalga Fucus spiralis.</title>
        <authorList>
            <person name="Godinho O."/>
            <person name="Botelho R."/>
            <person name="Albuquerque L."/>
            <person name="Wiegand S."/>
            <person name="Da Costa M.S."/>
            <person name="Lobo-Da-Cunha A."/>
            <person name="Jogler C."/>
            <person name="Lage O.M."/>
        </authorList>
    </citation>
    <scope>NUCLEOTIDE SEQUENCE [LARGE SCALE GENOMIC DNA]</scope>
    <source>
        <strain evidence="4 5">FF15</strain>
    </source>
</reference>
<dbReference type="EMBL" id="JABRWO010000019">
    <property type="protein sequence ID" value="MBA2117735.1"/>
    <property type="molecule type" value="Genomic_DNA"/>
</dbReference>
<gene>
    <name evidence="4" type="ORF">HOV93_49370</name>
</gene>
<feature type="region of interest" description="Disordered" evidence="1">
    <location>
        <begin position="359"/>
        <end position="379"/>
    </location>
</feature>
<dbReference type="InterPro" id="IPR011050">
    <property type="entry name" value="Pectin_lyase_fold/virulence"/>
</dbReference>
<dbReference type="Proteomes" id="UP000551616">
    <property type="component" value="Unassembled WGS sequence"/>
</dbReference>
<evidence type="ECO:0000313" key="4">
    <source>
        <dbReference type="EMBL" id="MBA2117735.1"/>
    </source>
</evidence>
<protein>
    <recommendedName>
        <fullName evidence="3">Right handed beta helix domain-containing protein</fullName>
    </recommendedName>
</protein>
<proteinExistence type="predicted"/>
<dbReference type="SUPFAM" id="SSF51126">
    <property type="entry name" value="Pectin lyase-like"/>
    <property type="match status" value="1"/>
</dbReference>
<evidence type="ECO:0000259" key="3">
    <source>
        <dbReference type="Pfam" id="PF13229"/>
    </source>
</evidence>
<feature type="chain" id="PRO_5030826472" description="Right handed beta helix domain-containing protein" evidence="2">
    <location>
        <begin position="22"/>
        <end position="379"/>
    </location>
</feature>
<evidence type="ECO:0000256" key="1">
    <source>
        <dbReference type="SAM" id="MobiDB-lite"/>
    </source>
</evidence>
<name>A0A7V8VA82_9BACT</name>
<organism evidence="4 5">
    <name type="scientific">Bremerella alba</name>
    <dbReference type="NCBI Taxonomy" id="980252"/>
    <lineage>
        <taxon>Bacteria</taxon>
        <taxon>Pseudomonadati</taxon>
        <taxon>Planctomycetota</taxon>
        <taxon>Planctomycetia</taxon>
        <taxon>Pirellulales</taxon>
        <taxon>Pirellulaceae</taxon>
        <taxon>Bremerella</taxon>
    </lineage>
</organism>
<dbReference type="AlphaFoldDB" id="A0A7V8VA82"/>
<evidence type="ECO:0000256" key="2">
    <source>
        <dbReference type="SAM" id="SignalP"/>
    </source>
</evidence>
<keyword evidence="2" id="KW-0732">Signal</keyword>
<feature type="domain" description="Right handed beta helix" evidence="3">
    <location>
        <begin position="172"/>
        <end position="316"/>
    </location>
</feature>
<feature type="signal peptide" evidence="2">
    <location>
        <begin position="1"/>
        <end position="21"/>
    </location>
</feature>
<evidence type="ECO:0000313" key="5">
    <source>
        <dbReference type="Proteomes" id="UP000551616"/>
    </source>
</evidence>
<comment type="caution">
    <text evidence="4">The sequence shown here is derived from an EMBL/GenBank/DDBJ whole genome shotgun (WGS) entry which is preliminary data.</text>
</comment>
<dbReference type="InterPro" id="IPR039448">
    <property type="entry name" value="Beta_helix"/>
</dbReference>
<dbReference type="Gene3D" id="2.160.20.10">
    <property type="entry name" value="Single-stranded right-handed beta-helix, Pectin lyase-like"/>
    <property type="match status" value="1"/>
</dbReference>
<dbReference type="Pfam" id="PF13229">
    <property type="entry name" value="Beta_helix"/>
    <property type="match status" value="1"/>
</dbReference>
<dbReference type="InterPro" id="IPR012334">
    <property type="entry name" value="Pectin_lyas_fold"/>
</dbReference>
<accession>A0A7V8VA82</accession>
<dbReference type="InterPro" id="IPR006626">
    <property type="entry name" value="PbH1"/>
</dbReference>
<sequence>MILRALLLACCTFTVTQAAIAETFLFTDAPIDAVGDGETDNRPALRRAFDQMQSGDTLIVPAGDYRLELTEQPISVPAGITIMGQGGKSRFLLATSGGEKKFRNWLKLGTGVTLSGLTVKRIEAFPVVLLPLFGSLENITLHDVTIDGNAQQLGGPYCHAIQVGFGHLNGLRLDRVAIEDCTFGLFQSNDATGTVENVLVQSSMFQKNRASDLEFNSPRGTMRNIVVRDCLFRDNQSQTAGAGFAVGFANVTDGTVQRCDIRNYGSEALHVEDRSNKILLRDNTITLGSHRQNNGVIMVLSDSTNVVIEDNTIDARANENRPHLVLVTAGGDRFKRPNDVTVRGNLLVHGPATRTWYLQPGSGPEPEENTVVANKAADE</sequence>